<protein>
    <submittedName>
        <fullName evidence="6">TetR family transcriptional regulator</fullName>
    </submittedName>
</protein>
<dbReference type="EMBL" id="PYYB01000002">
    <property type="protein sequence ID" value="PTL56518.1"/>
    <property type="molecule type" value="Genomic_DNA"/>
</dbReference>
<dbReference type="GO" id="GO:0000976">
    <property type="term" value="F:transcription cis-regulatory region binding"/>
    <property type="evidence" value="ECO:0007669"/>
    <property type="project" value="TreeGrafter"/>
</dbReference>
<keyword evidence="1" id="KW-0805">Transcription regulation</keyword>
<organism evidence="6 7">
    <name type="scientific">Paraconexibacter algicola</name>
    <dbReference type="NCBI Taxonomy" id="2133960"/>
    <lineage>
        <taxon>Bacteria</taxon>
        <taxon>Bacillati</taxon>
        <taxon>Actinomycetota</taxon>
        <taxon>Thermoleophilia</taxon>
        <taxon>Solirubrobacterales</taxon>
        <taxon>Paraconexibacteraceae</taxon>
        <taxon>Paraconexibacter</taxon>
    </lineage>
</organism>
<dbReference type="SUPFAM" id="SSF48498">
    <property type="entry name" value="Tetracyclin repressor-like, C-terminal domain"/>
    <property type="match status" value="1"/>
</dbReference>
<dbReference type="InterPro" id="IPR001647">
    <property type="entry name" value="HTH_TetR"/>
</dbReference>
<dbReference type="PRINTS" id="PR00455">
    <property type="entry name" value="HTHTETR"/>
</dbReference>
<keyword evidence="3" id="KW-0804">Transcription</keyword>
<dbReference type="InterPro" id="IPR009057">
    <property type="entry name" value="Homeodomain-like_sf"/>
</dbReference>
<dbReference type="AlphaFoldDB" id="A0A2T4UFH6"/>
<dbReference type="GO" id="GO:0003700">
    <property type="term" value="F:DNA-binding transcription factor activity"/>
    <property type="evidence" value="ECO:0007669"/>
    <property type="project" value="TreeGrafter"/>
</dbReference>
<gene>
    <name evidence="6" type="ORF">C7Y72_16310</name>
</gene>
<evidence type="ECO:0000256" key="1">
    <source>
        <dbReference type="ARBA" id="ARBA00023015"/>
    </source>
</evidence>
<dbReference type="InterPro" id="IPR049484">
    <property type="entry name" value="Rv0078-like_C"/>
</dbReference>
<evidence type="ECO:0000256" key="4">
    <source>
        <dbReference type="PROSITE-ProRule" id="PRU00335"/>
    </source>
</evidence>
<dbReference type="Gene3D" id="1.10.357.10">
    <property type="entry name" value="Tetracycline Repressor, domain 2"/>
    <property type="match status" value="1"/>
</dbReference>
<evidence type="ECO:0000259" key="5">
    <source>
        <dbReference type="PROSITE" id="PS50977"/>
    </source>
</evidence>
<evidence type="ECO:0000256" key="2">
    <source>
        <dbReference type="ARBA" id="ARBA00023125"/>
    </source>
</evidence>
<feature type="DNA-binding region" description="H-T-H motif" evidence="4">
    <location>
        <begin position="42"/>
        <end position="61"/>
    </location>
</feature>
<dbReference type="OrthoDB" id="9805134at2"/>
<dbReference type="InterPro" id="IPR036271">
    <property type="entry name" value="Tet_transcr_reg_TetR-rel_C_sf"/>
</dbReference>
<feature type="domain" description="HTH tetR-type" evidence="5">
    <location>
        <begin position="19"/>
        <end position="79"/>
    </location>
</feature>
<reference evidence="6 7" key="1">
    <citation type="submission" date="2018-03" db="EMBL/GenBank/DDBJ databases">
        <title>Aquarubrobacter algicola gen. nov., sp. nov., a novel actinobacterium isolated from shallow eutrophic lake during the end of cyanobacterial harmful algal blooms.</title>
        <authorList>
            <person name="Chun S.J."/>
        </authorList>
    </citation>
    <scope>NUCLEOTIDE SEQUENCE [LARGE SCALE GENOMIC DNA]</scope>
    <source>
        <strain evidence="6 7">Seoho-28</strain>
    </source>
</reference>
<dbReference type="PANTHER" id="PTHR30055">
    <property type="entry name" value="HTH-TYPE TRANSCRIPTIONAL REGULATOR RUTR"/>
    <property type="match status" value="1"/>
</dbReference>
<name>A0A2T4UFH6_9ACTN</name>
<evidence type="ECO:0000313" key="7">
    <source>
        <dbReference type="Proteomes" id="UP000240739"/>
    </source>
</evidence>
<evidence type="ECO:0000256" key="3">
    <source>
        <dbReference type="ARBA" id="ARBA00023163"/>
    </source>
</evidence>
<keyword evidence="7" id="KW-1185">Reference proteome</keyword>
<dbReference type="Proteomes" id="UP000240739">
    <property type="component" value="Unassembled WGS sequence"/>
</dbReference>
<dbReference type="Pfam" id="PF21351">
    <property type="entry name" value="TetR_C_41"/>
    <property type="match status" value="1"/>
</dbReference>
<dbReference type="SUPFAM" id="SSF46689">
    <property type="entry name" value="Homeodomain-like"/>
    <property type="match status" value="1"/>
</dbReference>
<dbReference type="InterPro" id="IPR050109">
    <property type="entry name" value="HTH-type_TetR-like_transc_reg"/>
</dbReference>
<evidence type="ECO:0000313" key="6">
    <source>
        <dbReference type="EMBL" id="PTL56518.1"/>
    </source>
</evidence>
<keyword evidence="2 4" id="KW-0238">DNA-binding</keyword>
<accession>A0A2T4UFH6</accession>
<comment type="caution">
    <text evidence="6">The sequence shown here is derived from an EMBL/GenBank/DDBJ whole genome shotgun (WGS) entry which is preliminary data.</text>
</comment>
<sequence length="209" mass="21553">MSMSGASDPAPTKHAARSAATRSALIAAGRELFATRGYAEVGTEEIVRTAGVTRGALYHQFADKRELFAAVYEEIEAELTAQLAPGALEAARTGDPLDALGAAARAFFAGVRDPAVERIALVDAPAVLGWDRWRAIGLAHGLGLTETVLQAAIDAGVLAPQPTRPLAHVLLGALDEAALYVARAADPDAAATEAIAVVDALIAGLRRPA</sequence>
<dbReference type="PANTHER" id="PTHR30055:SF234">
    <property type="entry name" value="HTH-TYPE TRANSCRIPTIONAL REGULATOR BETI"/>
    <property type="match status" value="1"/>
</dbReference>
<dbReference type="PROSITE" id="PS50977">
    <property type="entry name" value="HTH_TETR_2"/>
    <property type="match status" value="1"/>
</dbReference>
<proteinExistence type="predicted"/>
<dbReference type="Pfam" id="PF00440">
    <property type="entry name" value="TetR_N"/>
    <property type="match status" value="1"/>
</dbReference>